<evidence type="ECO:0000313" key="1">
    <source>
        <dbReference type="EMBL" id="ABV74740.1"/>
    </source>
</evidence>
<dbReference type="KEGG" id="rak:A1C_02165"/>
<reference evidence="1" key="1">
    <citation type="submission" date="2007-09" db="EMBL/GenBank/DDBJ databases">
        <title>Complete Genome Sequence of Rickettsia akari.</title>
        <authorList>
            <person name="Madan A."/>
            <person name="Fahey J."/>
            <person name="Helton E."/>
            <person name="Ketteman M."/>
            <person name="Madan A."/>
            <person name="Rodrigues S."/>
            <person name="Sanchez A."/>
            <person name="Whiting M."/>
            <person name="Dasch G."/>
            <person name="Eremeeva M."/>
        </authorList>
    </citation>
    <scope>NUCLEOTIDE SEQUENCE</scope>
    <source>
        <strain evidence="1">Hartford</strain>
    </source>
</reference>
<gene>
    <name evidence="1" type="ordered locus">A1C_02165</name>
</gene>
<accession>A8GMW5</accession>
<proteinExistence type="predicted"/>
<protein>
    <submittedName>
        <fullName evidence="1">Transposase and inactivated derivative</fullName>
    </submittedName>
</protein>
<dbReference type="AlphaFoldDB" id="A8GMW5"/>
<evidence type="ECO:0000313" key="2">
    <source>
        <dbReference type="Proteomes" id="UP000006830"/>
    </source>
</evidence>
<name>A8GMW5_RICAH</name>
<dbReference type="RefSeq" id="WP_012149374.1">
    <property type="nucleotide sequence ID" value="NC_009881.1"/>
</dbReference>
<organism evidence="1 2">
    <name type="scientific">Rickettsia akari (strain Hartford)</name>
    <dbReference type="NCBI Taxonomy" id="293614"/>
    <lineage>
        <taxon>Bacteria</taxon>
        <taxon>Pseudomonadati</taxon>
        <taxon>Pseudomonadota</taxon>
        <taxon>Alphaproteobacteria</taxon>
        <taxon>Rickettsiales</taxon>
        <taxon>Rickettsiaceae</taxon>
        <taxon>Rickettsieae</taxon>
        <taxon>Rickettsia</taxon>
        <taxon>spotted fever group</taxon>
    </lineage>
</organism>
<sequence length="92" mass="10636">MTQIDQTDKIELENILKSCLNPKVEEEMIGSIAHHWLQEGMEQGIQIQKAQDMEMVKAEKITLAKKMLSIKEPINKIIDFTGLTKREIEKLK</sequence>
<dbReference type="EMBL" id="CP000847">
    <property type="protein sequence ID" value="ABV74740.1"/>
    <property type="molecule type" value="Genomic_DNA"/>
</dbReference>
<keyword evidence="2" id="KW-1185">Reference proteome</keyword>
<dbReference type="HOGENOM" id="CLU_186924_0_0_5"/>
<dbReference type="Proteomes" id="UP000006830">
    <property type="component" value="Chromosome"/>
</dbReference>